<evidence type="ECO:0000256" key="3">
    <source>
        <dbReference type="ARBA" id="ARBA00023163"/>
    </source>
</evidence>
<dbReference type="PROSITE" id="PS51372">
    <property type="entry name" value="PRD_2"/>
    <property type="match status" value="2"/>
</dbReference>
<feature type="domain" description="PRD" evidence="5">
    <location>
        <begin position="196"/>
        <end position="299"/>
    </location>
</feature>
<dbReference type="PANTHER" id="PTHR30185:SF18">
    <property type="entry name" value="TRANSCRIPTIONAL REGULATOR MTLR"/>
    <property type="match status" value="1"/>
</dbReference>
<dbReference type="Proteomes" id="UP000559885">
    <property type="component" value="Unassembled WGS sequence"/>
</dbReference>
<keyword evidence="1" id="KW-0677">Repeat</keyword>
<evidence type="ECO:0000259" key="4">
    <source>
        <dbReference type="PROSITE" id="PS51000"/>
    </source>
</evidence>
<protein>
    <submittedName>
        <fullName evidence="6">Transcription antiterminator</fullName>
    </submittedName>
</protein>
<evidence type="ECO:0000313" key="7">
    <source>
        <dbReference type="Proteomes" id="UP000559885"/>
    </source>
</evidence>
<sequence length="696" mass="79901">MYLSARARIILEKLLSKKQDLSVSELAHWLNVSERTVRRDLEEVRQTLAQFELVLNKKGSRLSVTGADENRETILRTLLQNGKHEFTPFERKQQLLQILLKKTEPVKLVSLAYELGVTVSTVSSDLSHIEEEWHGKLRIKRRRGIGMVLEASITIKRELIRELIFQLIPKIKLQHYFSHPDLSVASPEEFNFLSAFINFDSLKQTDYVLTRWMKKLPYEIQEDSYLHLLLYLLIAVKQMELGQFAAEKEDQPIFIQDYPEYDIAERILQDTLPEFSIPETEKTELTMQILESEIHTGEAVFYRNEKVQAIRIAKKLISRVTRELGLPLAEMPLLLGLSEHIQYSLVRLKKNLPPNNPLLSLIRSEFGELFDSVHKIASELYPFPALPEEESGFIVLHFEAAILQAENLRPYSALVVTSRSNGVTTWIRAKFKKRLPKLQKMKFVTPLELTKETDFEKYDIILSTTELSDFSMDYEWISIFISDEEIAKIEAKLEQKVSAEKNTQAVQNHLFDTSLTGTIAELKRIHNYSLLVLSFLESIVIEQESAMTRNAEDNLRKLSGRIAELNESIDGARLFGKLNSLESNRKMISAGMNTGIFVVNENVDRAALFAFKLAHSIDFQMDGEVKSGVSLVMIFVLPYELNAAELEIITYLLNMLTEDDSLVPLAESGGKKNLEAFFAVSLREFLEQKKTQNFFS</sequence>
<evidence type="ECO:0000259" key="5">
    <source>
        <dbReference type="PROSITE" id="PS51372"/>
    </source>
</evidence>
<dbReference type="PANTHER" id="PTHR30185">
    <property type="entry name" value="CRYPTIC BETA-GLUCOSIDE BGL OPERON ANTITERMINATOR"/>
    <property type="match status" value="1"/>
</dbReference>
<dbReference type="InterPro" id="IPR011608">
    <property type="entry name" value="PRD"/>
</dbReference>
<reference evidence="6 7" key="1">
    <citation type="submission" date="2020-03" db="EMBL/GenBank/DDBJ databases">
        <title>Soil Listeria distribution.</title>
        <authorList>
            <person name="Liao J."/>
            <person name="Wiedmann M."/>
        </authorList>
    </citation>
    <scope>NUCLEOTIDE SEQUENCE [LARGE SCALE GENOMIC DNA]</scope>
    <source>
        <strain evidence="6 7">FSL L7-1507</strain>
    </source>
</reference>
<dbReference type="PROSITE" id="PS51000">
    <property type="entry name" value="HTH_DEOR_2"/>
    <property type="match status" value="1"/>
</dbReference>
<dbReference type="RefSeq" id="WP_185371760.1">
    <property type="nucleotide sequence ID" value="NZ_JAARRM010000001.1"/>
</dbReference>
<dbReference type="Gene3D" id="1.10.10.10">
    <property type="entry name" value="Winged helix-like DNA-binding domain superfamily/Winged helix DNA-binding domain"/>
    <property type="match status" value="2"/>
</dbReference>
<proteinExistence type="predicted"/>
<dbReference type="InterPro" id="IPR036634">
    <property type="entry name" value="PRD_sf"/>
</dbReference>
<gene>
    <name evidence="6" type="ORF">HB912_00670</name>
</gene>
<evidence type="ECO:0000313" key="6">
    <source>
        <dbReference type="EMBL" id="MBC1520156.1"/>
    </source>
</evidence>
<dbReference type="SUPFAM" id="SSF46785">
    <property type="entry name" value="Winged helix' DNA-binding domain"/>
    <property type="match status" value="2"/>
</dbReference>
<dbReference type="InterPro" id="IPR001034">
    <property type="entry name" value="DeoR_HTH"/>
</dbReference>
<accession>A0A841ZJ46</accession>
<feature type="domain" description="PRD" evidence="5">
    <location>
        <begin position="304"/>
        <end position="408"/>
    </location>
</feature>
<dbReference type="Pfam" id="PF00874">
    <property type="entry name" value="PRD"/>
    <property type="match status" value="1"/>
</dbReference>
<organism evidence="6 7">
    <name type="scientific">Listeria aquatica</name>
    <dbReference type="NCBI Taxonomy" id="1494960"/>
    <lineage>
        <taxon>Bacteria</taxon>
        <taxon>Bacillati</taxon>
        <taxon>Bacillota</taxon>
        <taxon>Bacilli</taxon>
        <taxon>Bacillales</taxon>
        <taxon>Listeriaceae</taxon>
        <taxon>Listeria</taxon>
    </lineage>
</organism>
<dbReference type="GO" id="GO:0003700">
    <property type="term" value="F:DNA-binding transcription factor activity"/>
    <property type="evidence" value="ECO:0007669"/>
    <property type="project" value="InterPro"/>
</dbReference>
<dbReference type="InterPro" id="IPR013196">
    <property type="entry name" value="HTH_11"/>
</dbReference>
<name>A0A841ZJ46_9LIST</name>
<dbReference type="Gene3D" id="1.10.1790.10">
    <property type="entry name" value="PRD domain"/>
    <property type="match status" value="1"/>
</dbReference>
<dbReference type="Pfam" id="PF08279">
    <property type="entry name" value="HTH_11"/>
    <property type="match status" value="2"/>
</dbReference>
<comment type="caution">
    <text evidence="6">The sequence shown here is derived from an EMBL/GenBank/DDBJ whole genome shotgun (WGS) entry which is preliminary data.</text>
</comment>
<dbReference type="InterPro" id="IPR036388">
    <property type="entry name" value="WH-like_DNA-bd_sf"/>
</dbReference>
<feature type="domain" description="HTH deoR-type" evidence="4">
    <location>
        <begin position="4"/>
        <end position="63"/>
    </location>
</feature>
<dbReference type="EMBL" id="JAARRM010000001">
    <property type="protein sequence ID" value="MBC1520156.1"/>
    <property type="molecule type" value="Genomic_DNA"/>
</dbReference>
<keyword evidence="2" id="KW-0805">Transcription regulation</keyword>
<dbReference type="AlphaFoldDB" id="A0A841ZJ46"/>
<evidence type="ECO:0000256" key="2">
    <source>
        <dbReference type="ARBA" id="ARBA00023015"/>
    </source>
</evidence>
<dbReference type="InterPro" id="IPR050661">
    <property type="entry name" value="BglG_antiterminators"/>
</dbReference>
<dbReference type="InterPro" id="IPR036390">
    <property type="entry name" value="WH_DNA-bd_sf"/>
</dbReference>
<evidence type="ECO:0000256" key="1">
    <source>
        <dbReference type="ARBA" id="ARBA00022737"/>
    </source>
</evidence>
<dbReference type="SUPFAM" id="SSF63520">
    <property type="entry name" value="PTS-regulatory domain, PRD"/>
    <property type="match status" value="2"/>
</dbReference>
<keyword evidence="3" id="KW-0804">Transcription</keyword>